<dbReference type="OrthoDB" id="9947255at2"/>
<name>A0A5C8ZBG7_9ACTN</name>
<protein>
    <recommendedName>
        <fullName evidence="4">Lipoprotein</fullName>
    </recommendedName>
</protein>
<dbReference type="AlphaFoldDB" id="A0A5C8ZBG7"/>
<dbReference type="Proteomes" id="UP000321234">
    <property type="component" value="Unassembled WGS sequence"/>
</dbReference>
<proteinExistence type="predicted"/>
<comment type="caution">
    <text evidence="2">The sequence shown here is derived from an EMBL/GenBank/DDBJ whole genome shotgun (WGS) entry which is preliminary data.</text>
</comment>
<accession>A0A5C8ZBG7</accession>
<evidence type="ECO:0008006" key="4">
    <source>
        <dbReference type="Google" id="ProtNLM"/>
    </source>
</evidence>
<organism evidence="2 3">
    <name type="scientific">Quadrisphaera setariae</name>
    <dbReference type="NCBI Taxonomy" id="2593304"/>
    <lineage>
        <taxon>Bacteria</taxon>
        <taxon>Bacillati</taxon>
        <taxon>Actinomycetota</taxon>
        <taxon>Actinomycetes</taxon>
        <taxon>Kineosporiales</taxon>
        <taxon>Kineosporiaceae</taxon>
        <taxon>Quadrisphaera</taxon>
    </lineage>
</organism>
<dbReference type="EMBL" id="VKAC01000008">
    <property type="protein sequence ID" value="TXR55445.1"/>
    <property type="molecule type" value="Genomic_DNA"/>
</dbReference>
<dbReference type="RefSeq" id="WP_147927021.1">
    <property type="nucleotide sequence ID" value="NZ_VKAC01000008.1"/>
</dbReference>
<keyword evidence="3" id="KW-1185">Reference proteome</keyword>
<dbReference type="PROSITE" id="PS51257">
    <property type="entry name" value="PROKAR_LIPOPROTEIN"/>
    <property type="match status" value="1"/>
</dbReference>
<reference evidence="2 3" key="1">
    <citation type="submission" date="2019-07" db="EMBL/GenBank/DDBJ databases">
        <title>Quadrisphaera sp. strain DD2A genome sequencing and assembly.</title>
        <authorList>
            <person name="Kim I."/>
        </authorList>
    </citation>
    <scope>NUCLEOTIDE SEQUENCE [LARGE SCALE GENOMIC DNA]</scope>
    <source>
        <strain evidence="2 3">DD2A</strain>
    </source>
</reference>
<gene>
    <name evidence="2" type="ORF">FMM08_14075</name>
</gene>
<feature type="region of interest" description="Disordered" evidence="1">
    <location>
        <begin position="36"/>
        <end position="70"/>
    </location>
</feature>
<evidence type="ECO:0000313" key="2">
    <source>
        <dbReference type="EMBL" id="TXR55445.1"/>
    </source>
</evidence>
<evidence type="ECO:0000256" key="1">
    <source>
        <dbReference type="SAM" id="MobiDB-lite"/>
    </source>
</evidence>
<evidence type="ECO:0000313" key="3">
    <source>
        <dbReference type="Proteomes" id="UP000321234"/>
    </source>
</evidence>
<sequence length="232" mass="23177">MRTTAVAAAVLAPVAVVVLLGLAGCGGGATGAALPGDQSAAPAEATSGQTRSPPPAPLTGPTYAPCAPPTSADDLTSSLPGFVEAVAQVHVTGRALPSDFWAGDGSWVETSAVESLVGSFPHGMRLFSRQPPGAGALPEGEYVLLLGAYDADAGVFFTVGGNQGVYAVRDDGVLHQRCVVVPGDAGPAESADSTSRDRLLAFVESSMAATAAQRADLARELERQSASASSTG</sequence>